<dbReference type="InterPro" id="IPR005761">
    <property type="entry name" value="UDP-N-AcMur-Glu-dNH2Pim_ligase"/>
</dbReference>
<dbReference type="SUPFAM" id="SSF53623">
    <property type="entry name" value="MurD-like peptide ligases, catalytic domain"/>
    <property type="match status" value="1"/>
</dbReference>
<accession>A0ABY7GL51</accession>
<name>A0ABY7GL51_9GAMM</name>
<feature type="binding site" evidence="7">
    <location>
        <position position="182"/>
    </location>
    <ligand>
        <name>UDP-N-acetyl-alpha-D-muramoyl-L-alanyl-D-glutamate</name>
        <dbReference type="ChEBI" id="CHEBI:83900"/>
    </ligand>
</feature>
<evidence type="ECO:0000256" key="2">
    <source>
        <dbReference type="ARBA" id="ARBA00022618"/>
    </source>
</evidence>
<evidence type="ECO:0000256" key="8">
    <source>
        <dbReference type="RuleBase" id="RU004135"/>
    </source>
</evidence>
<dbReference type="Pfam" id="PF01225">
    <property type="entry name" value="Mur_ligase"/>
    <property type="match status" value="1"/>
</dbReference>
<comment type="pathway">
    <text evidence="7 8">Cell wall biogenesis; peptidoglycan biosynthesis.</text>
</comment>
<evidence type="ECO:0000256" key="3">
    <source>
        <dbReference type="ARBA" id="ARBA00022960"/>
    </source>
</evidence>
<keyword evidence="7" id="KW-0067">ATP-binding</keyword>
<feature type="binding site" evidence="7">
    <location>
        <position position="24"/>
    </location>
    <ligand>
        <name>UDP-N-acetyl-alpha-D-muramoyl-L-alanyl-D-glutamate</name>
        <dbReference type="ChEBI" id="CHEBI:83900"/>
    </ligand>
</feature>
<dbReference type="Pfam" id="PF02875">
    <property type="entry name" value="Mur_ligase_C"/>
    <property type="match status" value="1"/>
</dbReference>
<dbReference type="Gene3D" id="3.40.1190.10">
    <property type="entry name" value="Mur-like, catalytic domain"/>
    <property type="match status" value="1"/>
</dbReference>
<feature type="domain" description="Mur ligase central" evidence="11">
    <location>
        <begin position="109"/>
        <end position="310"/>
    </location>
</feature>
<dbReference type="NCBIfam" id="NF001124">
    <property type="entry name" value="PRK00139.1-2"/>
    <property type="match status" value="1"/>
</dbReference>
<dbReference type="RefSeq" id="WP_269022226.1">
    <property type="nucleotide sequence ID" value="NZ_CP113517.1"/>
</dbReference>
<dbReference type="InterPro" id="IPR000713">
    <property type="entry name" value="Mur_ligase_N"/>
</dbReference>
<dbReference type="PANTHER" id="PTHR23135">
    <property type="entry name" value="MUR LIGASE FAMILY MEMBER"/>
    <property type="match status" value="1"/>
</dbReference>
<comment type="function">
    <text evidence="7">Catalyzes the addition of meso-diaminopimelic acid to the nucleotide precursor UDP-N-acetylmuramoyl-L-alanyl-D-glutamate (UMAG) in the biosynthesis of bacterial cell-wall peptidoglycan.</text>
</comment>
<keyword evidence="7" id="KW-0963">Cytoplasm</keyword>
<feature type="domain" description="Mur ligase N-terminal catalytic" evidence="9">
    <location>
        <begin position="20"/>
        <end position="97"/>
    </location>
</feature>
<evidence type="ECO:0000259" key="9">
    <source>
        <dbReference type="Pfam" id="PF01225"/>
    </source>
</evidence>
<gene>
    <name evidence="7" type="primary">murE</name>
    <name evidence="12" type="ORF">NM686_001555</name>
</gene>
<comment type="catalytic activity">
    <reaction evidence="7">
        <text>UDP-N-acetyl-alpha-D-muramoyl-L-alanyl-D-glutamate + meso-2,6-diaminopimelate + ATP = UDP-N-acetyl-alpha-D-muramoyl-L-alanyl-gamma-D-glutamyl-meso-2,6-diaminopimelate + ADP + phosphate + H(+)</text>
        <dbReference type="Rhea" id="RHEA:23676"/>
        <dbReference type="ChEBI" id="CHEBI:15378"/>
        <dbReference type="ChEBI" id="CHEBI:30616"/>
        <dbReference type="ChEBI" id="CHEBI:43474"/>
        <dbReference type="ChEBI" id="CHEBI:57791"/>
        <dbReference type="ChEBI" id="CHEBI:83900"/>
        <dbReference type="ChEBI" id="CHEBI:83905"/>
        <dbReference type="ChEBI" id="CHEBI:456216"/>
        <dbReference type="EC" id="6.3.2.13"/>
    </reaction>
</comment>
<dbReference type="SUPFAM" id="SSF53244">
    <property type="entry name" value="MurD-like peptide ligases, peptide-binding domain"/>
    <property type="match status" value="1"/>
</dbReference>
<feature type="binding site" evidence="7">
    <location>
        <begin position="111"/>
        <end position="117"/>
    </location>
    <ligand>
        <name>ATP</name>
        <dbReference type="ChEBI" id="CHEBI:30616"/>
    </ligand>
</feature>
<comment type="subcellular location">
    <subcellularLocation>
        <location evidence="7 8">Cytoplasm</location>
    </subcellularLocation>
</comment>
<protein>
    <recommendedName>
        <fullName evidence="7">UDP-N-acetylmuramoyl-L-alanyl-D-glutamate--2,6-diaminopimelate ligase</fullName>
        <ecNumber evidence="7">6.3.2.13</ecNumber>
    </recommendedName>
    <alternativeName>
        <fullName evidence="7">Meso-A2pm-adding enzyme</fullName>
    </alternativeName>
    <alternativeName>
        <fullName evidence="7">Meso-diaminopimelate-adding enzyme</fullName>
    </alternativeName>
    <alternativeName>
        <fullName evidence="7">UDP-MurNAc-L-Ala-D-Glu:meso-diaminopimelate ligase</fullName>
    </alternativeName>
    <alternativeName>
        <fullName evidence="7">UDP-MurNAc-tripeptide synthetase</fullName>
    </alternativeName>
    <alternativeName>
        <fullName evidence="7">UDP-N-acetylmuramyl-tripeptide synthetase</fullName>
    </alternativeName>
</protein>
<comment type="PTM">
    <text evidence="7">Carboxylation is probably crucial for Mg(2+) binding and, consequently, for the gamma-phosphate positioning of ATP.</text>
</comment>
<dbReference type="InterPro" id="IPR036565">
    <property type="entry name" value="Mur-like_cat_sf"/>
</dbReference>
<evidence type="ECO:0000256" key="5">
    <source>
        <dbReference type="ARBA" id="ARBA00023306"/>
    </source>
</evidence>
<evidence type="ECO:0000256" key="1">
    <source>
        <dbReference type="ARBA" id="ARBA00005898"/>
    </source>
</evidence>
<dbReference type="NCBIfam" id="TIGR01085">
    <property type="entry name" value="murE"/>
    <property type="match status" value="1"/>
</dbReference>
<keyword evidence="7 12" id="KW-0436">Ligase</keyword>
<dbReference type="EC" id="6.3.2.13" evidence="7"/>
<keyword evidence="5 7" id="KW-0131">Cell cycle</keyword>
<dbReference type="PANTHER" id="PTHR23135:SF4">
    <property type="entry name" value="UDP-N-ACETYLMURAMOYL-L-ALANYL-D-GLUTAMATE--2,6-DIAMINOPIMELATE LIGASE MURE HOMOLOG, CHLOROPLASTIC"/>
    <property type="match status" value="1"/>
</dbReference>
<organism evidence="12 13">
    <name type="scientific">Methylomonas rapida</name>
    <dbReference type="NCBI Taxonomy" id="2963939"/>
    <lineage>
        <taxon>Bacteria</taxon>
        <taxon>Pseudomonadati</taxon>
        <taxon>Pseudomonadota</taxon>
        <taxon>Gammaproteobacteria</taxon>
        <taxon>Methylococcales</taxon>
        <taxon>Methylococcaceae</taxon>
        <taxon>Methylomonas</taxon>
    </lineage>
</organism>
<dbReference type="Gene3D" id="3.40.1390.10">
    <property type="entry name" value="MurE/MurF, N-terminal domain"/>
    <property type="match status" value="1"/>
</dbReference>
<dbReference type="InterPro" id="IPR036615">
    <property type="entry name" value="Mur_ligase_C_dom_sf"/>
</dbReference>
<feature type="binding site" evidence="7">
    <location>
        <begin position="404"/>
        <end position="407"/>
    </location>
    <ligand>
        <name>meso-2,6-diaminopimelate</name>
        <dbReference type="ChEBI" id="CHEBI:57791"/>
    </ligand>
</feature>
<dbReference type="EMBL" id="CP113517">
    <property type="protein sequence ID" value="WAR45224.1"/>
    <property type="molecule type" value="Genomic_DNA"/>
</dbReference>
<keyword evidence="3 7" id="KW-0133">Cell shape</keyword>
<evidence type="ECO:0000259" key="10">
    <source>
        <dbReference type="Pfam" id="PF02875"/>
    </source>
</evidence>
<sequence length="489" mass="52375">MNLKQLLKGIAEIDTDIEVGGLCLDSRKLKMGEVFIALNGALQHGMAHARQAIENGASAIIYDPAGMDNPAQPAFPVPAIAITNLAQQLGELAARFYAHPSRQVDLIGITGTNGKTTCSQLIAQALPDCGIIGTLGWGEPGNLNATLNTTPDALAVQHILRTLVDQGKRAIAMEVSSHGLEQGRVNGVDFKGAVFTNLSRDHLDYHGDMRAYLQAKLTLFGNPALQFAVINLDDEAAPQVLATLSESVVRWTFSTSGRHMQGAQCLTANNVRHDHAGISFDVHWGERSARAHTAVVGAFNVQNVMTVLCVLLAMDWPFDKAIAQLAHLKPVIGRMEKFGGQNQPLVIVDYAHTPDALEKILQAARGNGQLWVVFGCGGDRDKGKRPEMGRIAEKHADHVIITDDNPRSEASETIIADILAGCSSDNVSAIGDRNIAITTAIRQAGKNDCVVIAGKGHESYQETNGVKIPFSDQAVAQQALAQWSPKSCS</sequence>
<keyword evidence="6 7" id="KW-0961">Cell wall biogenesis/degradation</keyword>
<feature type="domain" description="Mur ligase C-terminal" evidence="10">
    <location>
        <begin position="333"/>
        <end position="456"/>
    </location>
</feature>
<feature type="binding site" evidence="7">
    <location>
        <position position="176"/>
    </location>
    <ligand>
        <name>UDP-N-acetyl-alpha-D-muramoyl-L-alanyl-D-glutamate</name>
        <dbReference type="ChEBI" id="CHEBI:83900"/>
    </ligand>
</feature>
<dbReference type="InterPro" id="IPR004101">
    <property type="entry name" value="Mur_ligase_C"/>
</dbReference>
<dbReference type="Gene3D" id="3.90.190.20">
    <property type="entry name" value="Mur ligase, C-terminal domain"/>
    <property type="match status" value="1"/>
</dbReference>
<keyword evidence="7" id="KW-0460">Magnesium</keyword>
<evidence type="ECO:0000313" key="12">
    <source>
        <dbReference type="EMBL" id="WAR45224.1"/>
    </source>
</evidence>
<feature type="binding site" evidence="7">
    <location>
        <begin position="149"/>
        <end position="150"/>
    </location>
    <ligand>
        <name>UDP-N-acetyl-alpha-D-muramoyl-L-alanyl-D-glutamate</name>
        <dbReference type="ChEBI" id="CHEBI:83900"/>
    </ligand>
</feature>
<keyword evidence="13" id="KW-1185">Reference proteome</keyword>
<feature type="binding site" evidence="7">
    <location>
        <position position="458"/>
    </location>
    <ligand>
        <name>meso-2,6-diaminopimelate</name>
        <dbReference type="ChEBI" id="CHEBI:57791"/>
    </ligand>
</feature>
<evidence type="ECO:0000256" key="6">
    <source>
        <dbReference type="ARBA" id="ARBA00023316"/>
    </source>
</evidence>
<feature type="short sequence motif" description="Meso-diaminopimelate recognition motif" evidence="7">
    <location>
        <begin position="404"/>
        <end position="407"/>
    </location>
</feature>
<keyword evidence="4 7" id="KW-0573">Peptidoglycan synthesis</keyword>
<comment type="cofactor">
    <cofactor evidence="7">
        <name>Mg(2+)</name>
        <dbReference type="ChEBI" id="CHEBI:18420"/>
    </cofactor>
</comment>
<dbReference type="Pfam" id="PF08245">
    <property type="entry name" value="Mur_ligase_M"/>
    <property type="match status" value="1"/>
</dbReference>
<dbReference type="SUPFAM" id="SSF63418">
    <property type="entry name" value="MurE/MurF N-terminal domain"/>
    <property type="match status" value="1"/>
</dbReference>
<dbReference type="InterPro" id="IPR035911">
    <property type="entry name" value="MurE/MurF_N"/>
</dbReference>
<dbReference type="HAMAP" id="MF_00208">
    <property type="entry name" value="MurE"/>
    <property type="match status" value="1"/>
</dbReference>
<dbReference type="Proteomes" id="UP001162780">
    <property type="component" value="Chromosome"/>
</dbReference>
<evidence type="ECO:0000256" key="4">
    <source>
        <dbReference type="ARBA" id="ARBA00022984"/>
    </source>
</evidence>
<feature type="binding site" evidence="7">
    <location>
        <position position="26"/>
    </location>
    <ligand>
        <name>UDP-N-acetyl-alpha-D-muramoyl-L-alanyl-D-glutamate</name>
        <dbReference type="ChEBI" id="CHEBI:83900"/>
    </ligand>
</feature>
<feature type="binding site" evidence="7">
    <location>
        <position position="454"/>
    </location>
    <ligand>
        <name>meso-2,6-diaminopimelate</name>
        <dbReference type="ChEBI" id="CHEBI:57791"/>
    </ligand>
</feature>
<comment type="caution">
    <text evidence="7">Lacks conserved residue(s) required for the propagation of feature annotation.</text>
</comment>
<reference evidence="12" key="1">
    <citation type="submission" date="2022-11" db="EMBL/GenBank/DDBJ databases">
        <title>Methylomonas rapida sp. nov., Carotenoid-Producing Obligate Methanotrophs with High Growth Characteristics and Biotechnological Potential.</title>
        <authorList>
            <person name="Tikhonova E.N."/>
            <person name="Suleimanov R.Z."/>
            <person name="Miroshnikov K."/>
            <person name="Oshkin I.Y."/>
            <person name="Belova S.E."/>
            <person name="Danilova O.V."/>
            <person name="Ashikhmin A."/>
            <person name="Konopkin A."/>
            <person name="But S.Y."/>
            <person name="Khmelenina V.N."/>
            <person name="Kuznetsov N."/>
            <person name="Pimenov N.V."/>
            <person name="Dedysh S.N."/>
        </authorList>
    </citation>
    <scope>NUCLEOTIDE SEQUENCE</scope>
    <source>
        <strain evidence="12">MP1</strain>
    </source>
</reference>
<dbReference type="NCBIfam" id="NF001126">
    <property type="entry name" value="PRK00139.1-4"/>
    <property type="match status" value="1"/>
</dbReference>
<dbReference type="InterPro" id="IPR013221">
    <property type="entry name" value="Mur_ligase_cen"/>
</dbReference>
<feature type="binding site" evidence="7">
    <location>
        <position position="380"/>
    </location>
    <ligand>
        <name>meso-2,6-diaminopimelate</name>
        <dbReference type="ChEBI" id="CHEBI:57791"/>
    </ligand>
</feature>
<feature type="modified residue" description="N6-carboxylysine" evidence="7">
    <location>
        <position position="216"/>
    </location>
</feature>
<evidence type="ECO:0000256" key="7">
    <source>
        <dbReference type="HAMAP-Rule" id="MF_00208"/>
    </source>
</evidence>
<feature type="binding site" evidence="7">
    <location>
        <position position="148"/>
    </location>
    <ligand>
        <name>UDP-N-acetyl-alpha-D-muramoyl-L-alanyl-D-glutamate</name>
        <dbReference type="ChEBI" id="CHEBI:83900"/>
    </ligand>
</feature>
<proteinExistence type="inferred from homology"/>
<dbReference type="GO" id="GO:0008765">
    <property type="term" value="F:UDP-N-acetylmuramoylalanyl-D-glutamate-2,6-diaminopimelate ligase activity"/>
    <property type="evidence" value="ECO:0007669"/>
    <property type="project" value="UniProtKB-EC"/>
</dbReference>
<keyword evidence="7" id="KW-0547">Nucleotide-binding</keyword>
<evidence type="ECO:0000259" key="11">
    <source>
        <dbReference type="Pfam" id="PF08245"/>
    </source>
</evidence>
<evidence type="ECO:0000313" key="13">
    <source>
        <dbReference type="Proteomes" id="UP001162780"/>
    </source>
</evidence>
<keyword evidence="2 7" id="KW-0132">Cell division</keyword>
<feature type="binding site" evidence="7">
    <location>
        <position position="184"/>
    </location>
    <ligand>
        <name>UDP-N-acetyl-alpha-D-muramoyl-L-alanyl-D-glutamate</name>
        <dbReference type="ChEBI" id="CHEBI:83900"/>
    </ligand>
</feature>
<comment type="similarity">
    <text evidence="1 7">Belongs to the MurCDEF family. MurE subfamily.</text>
</comment>